<dbReference type="GO" id="GO:0030313">
    <property type="term" value="C:cell envelope"/>
    <property type="evidence" value="ECO:0007669"/>
    <property type="project" value="UniProtKB-SubCell"/>
</dbReference>
<dbReference type="InterPro" id="IPR050553">
    <property type="entry name" value="Thioredoxin_ResA/DsbE_sf"/>
</dbReference>
<feature type="signal peptide" evidence="5">
    <location>
        <begin position="1"/>
        <end position="18"/>
    </location>
</feature>
<dbReference type="EMBL" id="CP119311">
    <property type="protein sequence ID" value="WEK34351.1"/>
    <property type="molecule type" value="Genomic_DNA"/>
</dbReference>
<comment type="subcellular location">
    <subcellularLocation>
        <location evidence="1">Cell envelope</location>
    </subcellularLocation>
</comment>
<dbReference type="InterPro" id="IPR036249">
    <property type="entry name" value="Thioredoxin-like_sf"/>
</dbReference>
<evidence type="ECO:0000313" key="8">
    <source>
        <dbReference type="Proteomes" id="UP001220610"/>
    </source>
</evidence>
<dbReference type="InterPro" id="IPR000866">
    <property type="entry name" value="AhpC/TSA"/>
</dbReference>
<keyword evidence="3" id="KW-1015">Disulfide bond</keyword>
<reference evidence="7" key="1">
    <citation type="submission" date="2023-03" db="EMBL/GenBank/DDBJ databases">
        <title>Andean soil-derived lignocellulolytic bacterial consortium as a source of novel taxa and putative plastic-active enzymes.</title>
        <authorList>
            <person name="Diaz-Garcia L."/>
            <person name="Chuvochina M."/>
            <person name="Feuerriegel G."/>
            <person name="Bunk B."/>
            <person name="Sproer C."/>
            <person name="Streit W.R."/>
            <person name="Rodriguez L.M."/>
            <person name="Overmann J."/>
            <person name="Jimenez D.J."/>
        </authorList>
    </citation>
    <scope>NUCLEOTIDE SEQUENCE</scope>
    <source>
        <strain evidence="7">MAG 7</strain>
    </source>
</reference>
<evidence type="ECO:0000256" key="1">
    <source>
        <dbReference type="ARBA" id="ARBA00004196"/>
    </source>
</evidence>
<dbReference type="Pfam" id="PF00578">
    <property type="entry name" value="AhpC-TSA"/>
    <property type="match status" value="1"/>
</dbReference>
<keyword evidence="2" id="KW-0201">Cytochrome c-type biogenesis</keyword>
<proteinExistence type="predicted"/>
<dbReference type="AlphaFoldDB" id="A0AAJ5WP69"/>
<evidence type="ECO:0000256" key="3">
    <source>
        <dbReference type="ARBA" id="ARBA00023157"/>
    </source>
</evidence>
<dbReference type="SUPFAM" id="SSF52833">
    <property type="entry name" value="Thioredoxin-like"/>
    <property type="match status" value="1"/>
</dbReference>
<evidence type="ECO:0000313" key="7">
    <source>
        <dbReference type="EMBL" id="WEK34351.1"/>
    </source>
</evidence>
<dbReference type="CDD" id="cd02966">
    <property type="entry name" value="TlpA_like_family"/>
    <property type="match status" value="1"/>
</dbReference>
<feature type="domain" description="Thioredoxin" evidence="6">
    <location>
        <begin position="243"/>
        <end position="385"/>
    </location>
</feature>
<dbReference type="Gene3D" id="3.40.30.10">
    <property type="entry name" value="Glutaredoxin"/>
    <property type="match status" value="1"/>
</dbReference>
<gene>
    <name evidence="7" type="ORF">P0Y53_17840</name>
</gene>
<dbReference type="PANTHER" id="PTHR42852">
    <property type="entry name" value="THIOL:DISULFIDE INTERCHANGE PROTEIN DSBE"/>
    <property type="match status" value="1"/>
</dbReference>
<keyword evidence="5" id="KW-0732">Signal</keyword>
<sequence length="385" mass="42978">MKKQLLLPALLLSAPCWAQQPASAQDKHTKTVVIRGQFTGDTKGYNKVYVYGTNVKSDSAVMTNGLFTFTMPFEKPFTPAFYTEYDTRVNRMYSPYVVLVDQPGTVTLSKGDISKGMHSMVLSGLPSAVSFENFRKQQQDVRQSVTTTLTEKYGKDFYQDSNPQAAAAKKEMDELLKAKMASLLQDFVSKNPDSYAAAWVLSGAGRSLDIATLESIHSRLSDRMKATDEARNVVDYINGVKNSTIGSAVADFTLNTPDEKPVVFSQLKGKYVLIDFWASWCGPCKQSFPHMKEVYKKYKSDQFEIYSISIDKDKNAWLKGVEEQQLPWLSTLDTKNVSQRGFAITAVPTTYLVGPDGKILMKEVGFEPDGSSPIEKKLEELFGKK</sequence>
<feature type="chain" id="PRO_5042569549" evidence="5">
    <location>
        <begin position="19"/>
        <end position="385"/>
    </location>
</feature>
<dbReference type="GO" id="GO:0017004">
    <property type="term" value="P:cytochrome complex assembly"/>
    <property type="evidence" value="ECO:0007669"/>
    <property type="project" value="UniProtKB-KW"/>
</dbReference>
<evidence type="ECO:0000259" key="6">
    <source>
        <dbReference type="PROSITE" id="PS51352"/>
    </source>
</evidence>
<dbReference type="PROSITE" id="PS00194">
    <property type="entry name" value="THIOREDOXIN_1"/>
    <property type="match status" value="1"/>
</dbReference>
<keyword evidence="4" id="KW-0676">Redox-active center</keyword>
<accession>A0AAJ5WP69</accession>
<dbReference type="InterPro" id="IPR013766">
    <property type="entry name" value="Thioredoxin_domain"/>
</dbReference>
<name>A0AAJ5WP69_9BACT</name>
<evidence type="ECO:0000256" key="5">
    <source>
        <dbReference type="SAM" id="SignalP"/>
    </source>
</evidence>
<organism evidence="7 8">
    <name type="scientific">Candidatus Pseudobacter hemicellulosilyticus</name>
    <dbReference type="NCBI Taxonomy" id="3121375"/>
    <lineage>
        <taxon>Bacteria</taxon>
        <taxon>Pseudomonadati</taxon>
        <taxon>Bacteroidota</taxon>
        <taxon>Chitinophagia</taxon>
        <taxon>Chitinophagales</taxon>
        <taxon>Chitinophagaceae</taxon>
        <taxon>Pseudobacter</taxon>
    </lineage>
</organism>
<evidence type="ECO:0000256" key="2">
    <source>
        <dbReference type="ARBA" id="ARBA00022748"/>
    </source>
</evidence>
<evidence type="ECO:0000256" key="4">
    <source>
        <dbReference type="ARBA" id="ARBA00023284"/>
    </source>
</evidence>
<dbReference type="Proteomes" id="UP001220610">
    <property type="component" value="Chromosome"/>
</dbReference>
<dbReference type="PROSITE" id="PS51352">
    <property type="entry name" value="THIOREDOXIN_2"/>
    <property type="match status" value="1"/>
</dbReference>
<protein>
    <submittedName>
        <fullName evidence="7">TlpA disulfide reductase family protein</fullName>
    </submittedName>
</protein>
<dbReference type="PANTHER" id="PTHR42852:SF6">
    <property type="entry name" value="THIOL:DISULFIDE INTERCHANGE PROTEIN DSBE"/>
    <property type="match status" value="1"/>
</dbReference>
<dbReference type="GO" id="GO:0016209">
    <property type="term" value="F:antioxidant activity"/>
    <property type="evidence" value="ECO:0007669"/>
    <property type="project" value="InterPro"/>
</dbReference>
<dbReference type="GO" id="GO:0016491">
    <property type="term" value="F:oxidoreductase activity"/>
    <property type="evidence" value="ECO:0007669"/>
    <property type="project" value="InterPro"/>
</dbReference>
<dbReference type="InterPro" id="IPR017937">
    <property type="entry name" value="Thioredoxin_CS"/>
</dbReference>